<gene>
    <name evidence="1" type="ORF">BJ969_001043</name>
</gene>
<dbReference type="EMBL" id="JACHIV010000001">
    <property type="protein sequence ID" value="MBB5067955.1"/>
    <property type="molecule type" value="Genomic_DNA"/>
</dbReference>
<name>A0A840NCV6_9PSEU</name>
<dbReference type="Proteomes" id="UP000580474">
    <property type="component" value="Unassembled WGS sequence"/>
</dbReference>
<protein>
    <submittedName>
        <fullName evidence="1">Uncharacterized protein</fullName>
    </submittedName>
</protein>
<organism evidence="1 2">
    <name type="scientific">Saccharopolyspora gloriosae</name>
    <dbReference type="NCBI Taxonomy" id="455344"/>
    <lineage>
        <taxon>Bacteria</taxon>
        <taxon>Bacillati</taxon>
        <taxon>Actinomycetota</taxon>
        <taxon>Actinomycetes</taxon>
        <taxon>Pseudonocardiales</taxon>
        <taxon>Pseudonocardiaceae</taxon>
        <taxon>Saccharopolyspora</taxon>
    </lineage>
</organism>
<accession>A0A840NCV6</accession>
<proteinExistence type="predicted"/>
<comment type="caution">
    <text evidence="1">The sequence shown here is derived from an EMBL/GenBank/DDBJ whole genome shotgun (WGS) entry which is preliminary data.</text>
</comment>
<dbReference type="AlphaFoldDB" id="A0A840NCV6"/>
<dbReference type="RefSeq" id="WP_184477733.1">
    <property type="nucleotide sequence ID" value="NZ_JACHIV010000001.1"/>
</dbReference>
<evidence type="ECO:0000313" key="1">
    <source>
        <dbReference type="EMBL" id="MBB5067955.1"/>
    </source>
</evidence>
<keyword evidence="2" id="KW-1185">Reference proteome</keyword>
<sequence>MAWLRGFVARLSGTAELPADFAGELTGDERVLAVARSAEGPLVATHLGLWLPSGRRLGWHLVSKATWNDGALTLIESAESGPAGEAVLLRDLPPQRVALTEPGRLPEVVHERVTGSIRSTQHREFPAGGARFVQRKVPGRNGLVLQVRADPGTDEDALAPVAAEVAQRLRGAAR</sequence>
<evidence type="ECO:0000313" key="2">
    <source>
        <dbReference type="Proteomes" id="UP000580474"/>
    </source>
</evidence>
<reference evidence="1 2" key="1">
    <citation type="submission" date="2020-08" db="EMBL/GenBank/DDBJ databases">
        <title>Sequencing the genomes of 1000 actinobacteria strains.</title>
        <authorList>
            <person name="Klenk H.-P."/>
        </authorList>
    </citation>
    <scope>NUCLEOTIDE SEQUENCE [LARGE SCALE GENOMIC DNA]</scope>
    <source>
        <strain evidence="1 2">DSM 45582</strain>
    </source>
</reference>